<dbReference type="Pfam" id="PF23009">
    <property type="entry name" value="UBC_like"/>
    <property type="match status" value="1"/>
</dbReference>
<name>A0A9P4HQ60_9PEZI</name>
<keyword evidence="9 16" id="KW-0479">Metal-binding</keyword>
<accession>A0A9P4HQ60</accession>
<keyword evidence="20" id="KW-1185">Reference proteome</keyword>
<keyword evidence="12 16" id="KW-0833">Ubl conjugation pathway</keyword>
<comment type="function">
    <text evidence="14">E3 ubiquitin-protein ligase component of the ribosome quality control complex (RQC), a ribosome-associated complex that mediates ubiquitination and extraction of incompletely synthesized nascent chains for proteasomal degradation. Mediates ubiquitination of proteins derived from mRNAs lacking stop codons (non-stop proteins) and other translation arrest products induced by poly-lysine sequences and tandem rare codons. Ubiquitination leads to CDC48 recruitment for extraction and degradation of the incomplete translation product. May indirectly play a role in chromatin function and transcription.</text>
</comment>
<organism evidence="19 20">
    <name type="scientific">Saccharata proteae CBS 121410</name>
    <dbReference type="NCBI Taxonomy" id="1314787"/>
    <lineage>
        <taxon>Eukaryota</taxon>
        <taxon>Fungi</taxon>
        <taxon>Dikarya</taxon>
        <taxon>Ascomycota</taxon>
        <taxon>Pezizomycotina</taxon>
        <taxon>Dothideomycetes</taxon>
        <taxon>Dothideomycetes incertae sedis</taxon>
        <taxon>Botryosphaeriales</taxon>
        <taxon>Saccharataceae</taxon>
        <taxon>Saccharata</taxon>
    </lineage>
</organism>
<evidence type="ECO:0000256" key="1">
    <source>
        <dbReference type="ARBA" id="ARBA00000900"/>
    </source>
</evidence>
<dbReference type="PANTHER" id="PTHR12389:SF0">
    <property type="entry name" value="E3 UBIQUITIN-PROTEIN LIGASE LISTERIN"/>
    <property type="match status" value="1"/>
</dbReference>
<comment type="caution">
    <text evidence="19">The sequence shown here is derived from an EMBL/GenBank/DDBJ whole genome shotgun (WGS) entry which is preliminary data.</text>
</comment>
<dbReference type="Pfam" id="PF22999">
    <property type="entry name" value="LTN1_E3_ligase_6th"/>
    <property type="match status" value="1"/>
</dbReference>
<dbReference type="GO" id="GO:1990112">
    <property type="term" value="C:RQC complex"/>
    <property type="evidence" value="ECO:0007669"/>
    <property type="project" value="UniProtKB-UniRule"/>
</dbReference>
<evidence type="ECO:0000256" key="7">
    <source>
        <dbReference type="ARBA" id="ARBA00022490"/>
    </source>
</evidence>
<evidence type="ECO:0000256" key="9">
    <source>
        <dbReference type="ARBA" id="ARBA00022723"/>
    </source>
</evidence>
<evidence type="ECO:0000256" key="13">
    <source>
        <dbReference type="ARBA" id="ARBA00022833"/>
    </source>
</evidence>
<dbReference type="InterPro" id="IPR054476">
    <property type="entry name" value="Ltn1_N"/>
</dbReference>
<keyword evidence="13 16" id="KW-0862">Zinc</keyword>
<dbReference type="InterPro" id="IPR054478">
    <property type="entry name" value="LTN1_UBC"/>
</dbReference>
<comment type="catalytic activity">
    <reaction evidence="1 16">
        <text>S-ubiquitinyl-[E2 ubiquitin-conjugating enzyme]-L-cysteine + [acceptor protein]-L-lysine = [E2 ubiquitin-conjugating enzyme]-L-cysteine + N(6)-ubiquitinyl-[acceptor protein]-L-lysine.</text>
        <dbReference type="EC" id="2.3.2.27"/>
    </reaction>
</comment>
<dbReference type="SMART" id="SM01197">
    <property type="entry name" value="FANCL_C"/>
    <property type="match status" value="1"/>
</dbReference>
<gene>
    <name evidence="19" type="ORF">K490DRAFT_51925</name>
</gene>
<evidence type="ECO:0000256" key="6">
    <source>
        <dbReference type="ARBA" id="ARBA00017157"/>
    </source>
</evidence>
<evidence type="ECO:0000256" key="16">
    <source>
        <dbReference type="RuleBase" id="RU367090"/>
    </source>
</evidence>
<comment type="function">
    <text evidence="16">E3 ubiquitin-protein ligase. Component of the ribosome quality control complex (RQC), a ribosome-associated complex that mediates ubiquitination and extraction of incompletely synthesized nascent chains for proteasomal degradation.</text>
</comment>
<dbReference type="GO" id="GO:0072344">
    <property type="term" value="P:rescue of stalled ribosome"/>
    <property type="evidence" value="ECO:0007669"/>
    <property type="project" value="UniProtKB-UniRule"/>
</dbReference>
<dbReference type="SUPFAM" id="SSF57850">
    <property type="entry name" value="RING/U-box"/>
    <property type="match status" value="1"/>
</dbReference>
<feature type="domain" description="RING-type" evidence="18">
    <location>
        <begin position="1586"/>
        <end position="1632"/>
    </location>
</feature>
<evidence type="ECO:0000256" key="4">
    <source>
        <dbReference type="ARBA" id="ARBA00007997"/>
    </source>
</evidence>
<sequence>MSKRTAKSQASSSRAAATGFGGGFGFGSSTSTFGASASPLSYVSEPPNLSSISDANTVVAFKNLSKKDSTTKAKALEDLQAYVSSAGAQIEDALLEAWTQLYPRTSIDSSRRVRQLAHAVHGQIAAASGKRIAKHMPKVVGAWLSGTFDNDKGVARSAQEAFAQVFSTPEKLRTVRKAYQQQLLEYCRDVIDKESATTLSDERSVSADDAEAKYNRVISSSVAVMASLLVELSQEDLEKEQSSYDELMQDTRLWDFAHYSDPAVRRAIHRLLRISISKQEAALAANLSTISKSYLATTLNSDQTGSAYEFSETLFAITSTHPTIWTEHYSSKKPATQRLRQFLKRGSQGGPREYWDNVVKIINALPKDMLPATLADASDLLTAVHGGIISKDEPRMNYGPAFTAYFKIVGTVSGALTEEDQRKILVELVSPIIFQHVKPSQEGTQWNVPAPQTLSLIQKALEIPLFPSVLGDEWPRLTEMLVEDMKTSLPQQSKDFEKSQIDVTNEGQRWATVGLALVSSGIPDSTREQMRSTCRDVLREALDQLRSRNGKPYGSAAVVEAMLHNFKTFLFEDAECTSLLTSFITQDLSSIFLSPSCSKLAFILYAFDGRPGFQEAWDATMRTCLAVRDEDARLSALGQLLSSKNFPQDSTLAVSNSDLQSFILNRFQLALDGSTDWDFLSQLLRRSSSVMSSGTADELLSGLTQSLSIAEKAPHALQGLSNMLQQNPELLKEYVPTSEGSDLLRKIVYLTESADDHVASEATSLESRIQSTLSDGSSKTVLKSTMFDVIRKGLTEASSESVSPSTLVELAQGLLRNSEMSTSELVQNLLPSQEAWEKALASFLDIPPPPSFAITSPLQGAVHLVERQKTGPLDVSRDSEGWSAALRMAWYTSRILKTTAVTESLSAEQMALVYRQLTLVTQLADDNVSRAGANDLFIQYSPGTENDVLEFISETQSLLHDWLGDNGDHKAPSAHVESPHLKLFNLALQDFNDGMTDLTPSAFHNARAFSRITSEGIEMHGWHGWQSLPKPEWEGTFSGLKSANQSMLANVAYLVGYSTPLLTTKEASRFCNELVAQITGFDINKDPREALYLLVLLNTLIHNQEELGTTIAKQRLIFLVKHIMAWLDLDAETVGANMRAETYRALMVLLPLMKDIYGSHWTEILGSLTSFWSSEPKTTGESASAAFEDDLALIHASLKLYAVLRTLKKEDEANDDLVDAWKEAEPAASSGLVNLLKQWESVEDYYHQPLKITTELLARQISPISMSNLGIVEELFPLLMTESGSVQQAAFDILHKQIPAVQEQISLDAALEKAAARLPDELLSLILEAPTMDSLAEESFQRTMPLKLRGYLFSWLLIFDHFSNSSYKVKKDYIENLKEEGYVANLLDFLFDFLGHGKGKPVDVSKFDVTAYDFDGSETPEKETQYLLTHLYFLCLKHLPSLAKAWWIDCKSRQKVIAVESWTEKFISPHIITDALTTVNEWAQAQGASDADEALTVKVNQRAKEVTAGYEVDEQFMTIVIRLPPTYPLKQASVEGINRVAVGEQKWQAWLRNTQGVITFSNGDLVDGLTSWRKNVVGALKGQSECAICYSIVSADKLLPSKRCSTCKNLFHSSCLFKWFKTSNGSSCPLCRNAFNYG</sequence>
<evidence type="ECO:0000256" key="15">
    <source>
        <dbReference type="PROSITE-ProRule" id="PRU00175"/>
    </source>
</evidence>
<proteinExistence type="inferred from homology"/>
<dbReference type="PROSITE" id="PS50089">
    <property type="entry name" value="ZF_RING_2"/>
    <property type="match status" value="1"/>
</dbReference>
<dbReference type="PANTHER" id="PTHR12389">
    <property type="entry name" value="ZINC FINGER PROTEIN 294"/>
    <property type="match status" value="1"/>
</dbReference>
<evidence type="ECO:0000256" key="17">
    <source>
        <dbReference type="SAM" id="MobiDB-lite"/>
    </source>
</evidence>
<keyword evidence="8 16" id="KW-0808">Transferase</keyword>
<evidence type="ECO:0000256" key="14">
    <source>
        <dbReference type="ARBA" id="ARBA00055150"/>
    </source>
</evidence>
<dbReference type="InterPro" id="IPR039795">
    <property type="entry name" value="LTN1/Rkr1"/>
</dbReference>
<dbReference type="FunFam" id="3.30.40.10:FF:000038">
    <property type="entry name" value="E3 ubiquitin-protein ligase listerin"/>
    <property type="match status" value="1"/>
</dbReference>
<keyword evidence="11 15" id="KW-0863">Zinc-finger</keyword>
<dbReference type="OrthoDB" id="6108at2759"/>
<dbReference type="SUPFAM" id="SSF48371">
    <property type="entry name" value="ARM repeat"/>
    <property type="match status" value="1"/>
</dbReference>
<evidence type="ECO:0000256" key="5">
    <source>
        <dbReference type="ARBA" id="ARBA00012483"/>
    </source>
</evidence>
<dbReference type="EMBL" id="ML978799">
    <property type="protein sequence ID" value="KAF2083345.1"/>
    <property type="molecule type" value="Genomic_DNA"/>
</dbReference>
<dbReference type="InterPro" id="IPR013083">
    <property type="entry name" value="Znf_RING/FYVE/PHD"/>
</dbReference>
<dbReference type="InterPro" id="IPR016024">
    <property type="entry name" value="ARM-type_fold"/>
</dbReference>
<dbReference type="GO" id="GO:0061630">
    <property type="term" value="F:ubiquitin protein ligase activity"/>
    <property type="evidence" value="ECO:0007669"/>
    <property type="project" value="UniProtKB-UniRule"/>
</dbReference>
<dbReference type="GO" id="GO:1990116">
    <property type="term" value="P:ribosome-associated ubiquitin-dependent protein catabolic process"/>
    <property type="evidence" value="ECO:0007669"/>
    <property type="project" value="UniProtKB-UniRule"/>
</dbReference>
<dbReference type="Pfam" id="PF22958">
    <property type="entry name" value="Ltn1_1st"/>
    <property type="match status" value="1"/>
</dbReference>
<dbReference type="Gene3D" id="1.25.10.10">
    <property type="entry name" value="Leucine-rich Repeat Variant"/>
    <property type="match status" value="1"/>
</dbReference>
<feature type="compositionally biased region" description="Low complexity" evidence="17">
    <location>
        <begin position="7"/>
        <end position="18"/>
    </location>
</feature>
<evidence type="ECO:0000256" key="3">
    <source>
        <dbReference type="ARBA" id="ARBA00004906"/>
    </source>
</evidence>
<dbReference type="CDD" id="cd16491">
    <property type="entry name" value="RING-CH-C4HC3_LTN1"/>
    <property type="match status" value="1"/>
</dbReference>
<feature type="region of interest" description="Disordered" evidence="17">
    <location>
        <begin position="1"/>
        <end position="22"/>
    </location>
</feature>
<evidence type="ECO:0000256" key="8">
    <source>
        <dbReference type="ARBA" id="ARBA00022679"/>
    </source>
</evidence>
<evidence type="ECO:0000256" key="12">
    <source>
        <dbReference type="ARBA" id="ARBA00022786"/>
    </source>
</evidence>
<evidence type="ECO:0000313" key="20">
    <source>
        <dbReference type="Proteomes" id="UP000799776"/>
    </source>
</evidence>
<dbReference type="Pfam" id="PF13639">
    <property type="entry name" value="zf-RING_2"/>
    <property type="match status" value="1"/>
</dbReference>
<dbReference type="InterPro" id="IPR011016">
    <property type="entry name" value="Znf_RING-CH"/>
</dbReference>
<dbReference type="GO" id="GO:0043023">
    <property type="term" value="F:ribosomal large subunit binding"/>
    <property type="evidence" value="ECO:0007669"/>
    <property type="project" value="TreeGrafter"/>
</dbReference>
<keyword evidence="7" id="KW-0963">Cytoplasm</keyword>
<dbReference type="GO" id="GO:0005829">
    <property type="term" value="C:cytosol"/>
    <property type="evidence" value="ECO:0007669"/>
    <property type="project" value="UniProtKB-SubCell"/>
</dbReference>
<dbReference type="InterPro" id="IPR001841">
    <property type="entry name" value="Znf_RING"/>
</dbReference>
<dbReference type="InterPro" id="IPR011989">
    <property type="entry name" value="ARM-like"/>
</dbReference>
<evidence type="ECO:0000256" key="10">
    <source>
        <dbReference type="ARBA" id="ARBA00022737"/>
    </source>
</evidence>
<comment type="similarity">
    <text evidence="4 16">Belongs to the LTN1 family.</text>
</comment>
<comment type="subcellular location">
    <subcellularLocation>
        <location evidence="2">Cytoplasm</location>
        <location evidence="2">Cytosol</location>
    </subcellularLocation>
</comment>
<dbReference type="InterPro" id="IPR054477">
    <property type="entry name" value="LTN1_E3_ligase_6th"/>
</dbReference>
<evidence type="ECO:0000256" key="2">
    <source>
        <dbReference type="ARBA" id="ARBA00004514"/>
    </source>
</evidence>
<reference evidence="19" key="1">
    <citation type="journal article" date="2020" name="Stud. Mycol.">
        <title>101 Dothideomycetes genomes: a test case for predicting lifestyles and emergence of pathogens.</title>
        <authorList>
            <person name="Haridas S."/>
            <person name="Albert R."/>
            <person name="Binder M."/>
            <person name="Bloem J."/>
            <person name="Labutti K."/>
            <person name="Salamov A."/>
            <person name="Andreopoulos B."/>
            <person name="Baker S."/>
            <person name="Barry K."/>
            <person name="Bills G."/>
            <person name="Bluhm B."/>
            <person name="Cannon C."/>
            <person name="Castanera R."/>
            <person name="Culley D."/>
            <person name="Daum C."/>
            <person name="Ezra D."/>
            <person name="Gonzalez J."/>
            <person name="Henrissat B."/>
            <person name="Kuo A."/>
            <person name="Liang C."/>
            <person name="Lipzen A."/>
            <person name="Lutzoni F."/>
            <person name="Magnuson J."/>
            <person name="Mondo S."/>
            <person name="Nolan M."/>
            <person name="Ohm R."/>
            <person name="Pangilinan J."/>
            <person name="Park H.-J."/>
            <person name="Ramirez L."/>
            <person name="Alfaro M."/>
            <person name="Sun H."/>
            <person name="Tritt A."/>
            <person name="Yoshinaga Y."/>
            <person name="Zwiers L.-H."/>
            <person name="Turgeon B."/>
            <person name="Goodwin S."/>
            <person name="Spatafora J."/>
            <person name="Crous P."/>
            <person name="Grigoriev I."/>
        </authorList>
    </citation>
    <scope>NUCLEOTIDE SEQUENCE</scope>
    <source>
        <strain evidence="19">CBS 121410</strain>
    </source>
</reference>
<dbReference type="Gene3D" id="3.30.40.10">
    <property type="entry name" value="Zinc/RING finger domain, C3HC4 (zinc finger)"/>
    <property type="match status" value="1"/>
</dbReference>
<evidence type="ECO:0000256" key="11">
    <source>
        <dbReference type="ARBA" id="ARBA00022771"/>
    </source>
</evidence>
<dbReference type="InterPro" id="IPR039804">
    <property type="entry name" value="RING-CH-C4HC3_LTN1"/>
</dbReference>
<dbReference type="SMART" id="SM00184">
    <property type="entry name" value="RING"/>
    <property type="match status" value="1"/>
</dbReference>
<protein>
    <recommendedName>
        <fullName evidence="6 16">E3 ubiquitin-protein ligase listerin</fullName>
        <ecNumber evidence="5 16">2.3.2.27</ecNumber>
    </recommendedName>
    <alternativeName>
        <fullName evidence="16">RING-type E3 ubiquitin transferase listerin</fullName>
    </alternativeName>
</protein>
<evidence type="ECO:0000313" key="19">
    <source>
        <dbReference type="EMBL" id="KAF2083345.1"/>
    </source>
</evidence>
<keyword evidence="10" id="KW-0677">Repeat</keyword>
<dbReference type="GO" id="GO:0008270">
    <property type="term" value="F:zinc ion binding"/>
    <property type="evidence" value="ECO:0007669"/>
    <property type="project" value="UniProtKB-KW"/>
</dbReference>
<comment type="subunit">
    <text evidence="16">Component of the ribosome quality control complex (RQC).</text>
</comment>
<dbReference type="EC" id="2.3.2.27" evidence="5 16"/>
<dbReference type="Proteomes" id="UP000799776">
    <property type="component" value="Unassembled WGS sequence"/>
</dbReference>
<evidence type="ECO:0000259" key="18">
    <source>
        <dbReference type="PROSITE" id="PS50089"/>
    </source>
</evidence>
<dbReference type="SMART" id="SM00744">
    <property type="entry name" value="RINGv"/>
    <property type="match status" value="1"/>
</dbReference>
<comment type="pathway">
    <text evidence="3 16">Protein modification; protein ubiquitination.</text>
</comment>